<dbReference type="GO" id="GO:0004674">
    <property type="term" value="F:protein serine/threonine kinase activity"/>
    <property type="evidence" value="ECO:0007669"/>
    <property type="project" value="UniProtKB-KW"/>
</dbReference>
<keyword evidence="11" id="KW-0325">Glycoprotein</keyword>
<organism evidence="17 18">
    <name type="scientific">Carnegiea gigantea</name>
    <dbReference type="NCBI Taxonomy" id="171969"/>
    <lineage>
        <taxon>Eukaryota</taxon>
        <taxon>Viridiplantae</taxon>
        <taxon>Streptophyta</taxon>
        <taxon>Embryophyta</taxon>
        <taxon>Tracheophyta</taxon>
        <taxon>Spermatophyta</taxon>
        <taxon>Magnoliopsida</taxon>
        <taxon>eudicotyledons</taxon>
        <taxon>Gunneridae</taxon>
        <taxon>Pentapetalae</taxon>
        <taxon>Caryophyllales</taxon>
        <taxon>Cactineae</taxon>
        <taxon>Cactaceae</taxon>
        <taxon>Cactoideae</taxon>
        <taxon>Echinocereeae</taxon>
        <taxon>Carnegiea</taxon>
    </lineage>
</organism>
<dbReference type="GO" id="GO:0016020">
    <property type="term" value="C:membrane"/>
    <property type="evidence" value="ECO:0007669"/>
    <property type="project" value="UniProtKB-SubCell"/>
</dbReference>
<comment type="subcellular location">
    <subcellularLocation>
        <location evidence="1">Membrane</location>
        <topology evidence="1">Single-pass type I membrane protein</topology>
    </subcellularLocation>
</comment>
<dbReference type="InterPro" id="IPR000719">
    <property type="entry name" value="Prot_kinase_dom"/>
</dbReference>
<dbReference type="PROSITE" id="PS00107">
    <property type="entry name" value="PROTEIN_KINASE_ATP"/>
    <property type="match status" value="1"/>
</dbReference>
<feature type="region of interest" description="Disordered" evidence="13">
    <location>
        <begin position="863"/>
        <end position="897"/>
    </location>
</feature>
<feature type="compositionally biased region" description="Polar residues" evidence="13">
    <location>
        <begin position="873"/>
        <end position="893"/>
    </location>
</feature>
<keyword evidence="6 12" id="KW-0547">Nucleotide-binding</keyword>
<dbReference type="FunFam" id="3.30.200.20:FF:000645">
    <property type="entry name" value="Receptor-like protein kinase FERONIA"/>
    <property type="match status" value="1"/>
</dbReference>
<dbReference type="FunFam" id="2.60.120.430:FF:000003">
    <property type="entry name" value="FERONIA receptor-like kinase"/>
    <property type="match status" value="1"/>
</dbReference>
<keyword evidence="3" id="KW-0808">Transferase</keyword>
<keyword evidence="2" id="KW-0723">Serine/threonine-protein kinase</keyword>
<evidence type="ECO:0000256" key="3">
    <source>
        <dbReference type="ARBA" id="ARBA00022679"/>
    </source>
</evidence>
<dbReference type="InterPro" id="IPR011009">
    <property type="entry name" value="Kinase-like_dom_sf"/>
</dbReference>
<dbReference type="PANTHER" id="PTHR47989">
    <property type="entry name" value="OS01G0750732 PROTEIN"/>
    <property type="match status" value="1"/>
</dbReference>
<keyword evidence="7" id="KW-0418">Kinase</keyword>
<name>A0A9Q1QCS4_9CARY</name>
<dbReference type="AlphaFoldDB" id="A0A9Q1QCS4"/>
<dbReference type="FunFam" id="1.10.510.10:FF:000252">
    <property type="entry name" value="Receptor-like protein kinase FERONIA"/>
    <property type="match status" value="1"/>
</dbReference>
<evidence type="ECO:0000256" key="5">
    <source>
        <dbReference type="ARBA" id="ARBA00022729"/>
    </source>
</evidence>
<sequence>MMLHPLLIMECFSLLPLLWAITLADTTPYHPRDHYLITCGSPTGGGGWTSDEDPPFTPSHTTTTTVTAATTTAATPVPYGSARIFWAPLTYSFPLSSPGPTLVRLYFSSSTSFNTTNPSQSFVSLSANEFTLLRDFSPYLAAANAKANTNTIAPAPEGRLVREFYVTVGEGRKPLINLTFSPSKSQHSSVRSYGFINGIEVISLPDGLYVPVSLTERSMSIPYLIGGADEYESNFYNFPQLMAMEMIIRLNVGGSSVQPTGDNGLNRTWYQDDDFLGEFKGYIPDNYTIKGINYTMSTPAYTAPERVYGTMRTMGPYAAKLKLKENLTWVFEVDAGFDYLVRLHFCELLRWVNQSGLYQFDVYINGQMAQPKFDFFSSIGGPGLAMYEDFVVFVSNVNEGGAGGGGATNKINESRVHLSVALHPVETIYTDAFLNGLEIFKLNKSDGSLAAPNPNVPITPPVTFAPSSPKHVPHHLVQIIIGGAVGVVVVFIVALAFFYMYCGKKKKQGSMLTPSSKKPAEPNWAPDDVDETQSSTATTIATSSSVASSLPSDLCRRFTLTQMRIATCDFDESTIIGSGGFGKVYKGSIDRGATFVAIKRLNPTSTQGVHEFRNEIEMLSRLRYVHLVSLIGYCDDQGEMILVYEYMPRGTLRDHLMYKNSSTTNDNTPLSWKQRLMICVGSARGLHYLHAGAQQPIIHRDVKSTNILLDDKWTAKVSDFGLSKVGPATGAGHISTAVKGSIGYLDPEYYRLRQLTEKSDVYSFGVVLFEMLCGRQAMNPNLPKDQVNLALWARSHYKSGTLSTIVDPNLEGQIAPESLRKFGEVAEMCVRDQGSERPSMTDVVWALEFALQLQLTADEKITSTLNGGDHGGTTETDVLTTSGDNLSQSSPSVGGSGAVRSFDNIPEATSNLDVNVVDLTSSGYSVFSEIMQPQGR</sequence>
<evidence type="ECO:0000313" key="17">
    <source>
        <dbReference type="EMBL" id="KAJ8436035.1"/>
    </source>
</evidence>
<dbReference type="PANTHER" id="PTHR47989:SF62">
    <property type="entry name" value="OS05G0423500 PROTEIN"/>
    <property type="match status" value="1"/>
</dbReference>
<feature type="binding site" evidence="12">
    <location>
        <position position="599"/>
    </location>
    <ligand>
        <name>ATP</name>
        <dbReference type="ChEBI" id="CHEBI:30616"/>
    </ligand>
</feature>
<dbReference type="Pfam" id="PF12819">
    <property type="entry name" value="Malectin_like"/>
    <property type="match status" value="1"/>
</dbReference>
<dbReference type="Gene3D" id="2.60.120.430">
    <property type="entry name" value="Galactose-binding lectin"/>
    <property type="match status" value="2"/>
</dbReference>
<dbReference type="PROSITE" id="PS00108">
    <property type="entry name" value="PROTEIN_KINASE_ST"/>
    <property type="match status" value="1"/>
</dbReference>
<dbReference type="InterPro" id="IPR001245">
    <property type="entry name" value="Ser-Thr/Tyr_kinase_cat_dom"/>
</dbReference>
<feature type="transmembrane region" description="Helical" evidence="14">
    <location>
        <begin position="476"/>
        <end position="501"/>
    </location>
</feature>
<evidence type="ECO:0000256" key="12">
    <source>
        <dbReference type="PROSITE-ProRule" id="PRU10141"/>
    </source>
</evidence>
<evidence type="ECO:0000256" key="11">
    <source>
        <dbReference type="ARBA" id="ARBA00023180"/>
    </source>
</evidence>
<evidence type="ECO:0000256" key="14">
    <source>
        <dbReference type="SAM" id="Phobius"/>
    </source>
</evidence>
<dbReference type="GO" id="GO:0010038">
    <property type="term" value="P:response to metal ion"/>
    <property type="evidence" value="ECO:0007669"/>
    <property type="project" value="UniProtKB-ARBA"/>
</dbReference>
<keyword evidence="9 14" id="KW-1133">Transmembrane helix</keyword>
<dbReference type="OrthoDB" id="1720310at2759"/>
<accession>A0A9Q1QCS4</accession>
<evidence type="ECO:0000256" key="15">
    <source>
        <dbReference type="SAM" id="SignalP"/>
    </source>
</evidence>
<feature type="domain" description="Protein kinase" evidence="16">
    <location>
        <begin position="570"/>
        <end position="850"/>
    </location>
</feature>
<evidence type="ECO:0000256" key="4">
    <source>
        <dbReference type="ARBA" id="ARBA00022692"/>
    </source>
</evidence>
<keyword evidence="4 14" id="KW-0812">Transmembrane</keyword>
<dbReference type="CDD" id="cd14066">
    <property type="entry name" value="STKc_IRAK"/>
    <property type="match status" value="1"/>
</dbReference>
<dbReference type="SUPFAM" id="SSF56112">
    <property type="entry name" value="Protein kinase-like (PK-like)"/>
    <property type="match status" value="1"/>
</dbReference>
<keyword evidence="10 14" id="KW-0472">Membrane</keyword>
<dbReference type="InterPro" id="IPR008271">
    <property type="entry name" value="Ser/Thr_kinase_AS"/>
</dbReference>
<dbReference type="Gene3D" id="3.30.200.20">
    <property type="entry name" value="Phosphorylase Kinase, domain 1"/>
    <property type="match status" value="1"/>
</dbReference>
<dbReference type="SMART" id="SM00220">
    <property type="entry name" value="S_TKc"/>
    <property type="match status" value="1"/>
</dbReference>
<evidence type="ECO:0000256" key="2">
    <source>
        <dbReference type="ARBA" id="ARBA00022527"/>
    </source>
</evidence>
<gene>
    <name evidence="17" type="ORF">Cgig2_007693</name>
</gene>
<keyword evidence="8 12" id="KW-0067">ATP-binding</keyword>
<protein>
    <recommendedName>
        <fullName evidence="16">Protein kinase domain-containing protein</fullName>
    </recommendedName>
</protein>
<dbReference type="EMBL" id="JAKOGI010000370">
    <property type="protein sequence ID" value="KAJ8436035.1"/>
    <property type="molecule type" value="Genomic_DNA"/>
</dbReference>
<evidence type="ECO:0000313" key="18">
    <source>
        <dbReference type="Proteomes" id="UP001153076"/>
    </source>
</evidence>
<dbReference type="Proteomes" id="UP001153076">
    <property type="component" value="Unassembled WGS sequence"/>
</dbReference>
<evidence type="ECO:0000259" key="16">
    <source>
        <dbReference type="PROSITE" id="PS50011"/>
    </source>
</evidence>
<keyword evidence="5 15" id="KW-0732">Signal</keyword>
<feature type="signal peptide" evidence="15">
    <location>
        <begin position="1"/>
        <end position="24"/>
    </location>
</feature>
<comment type="caution">
    <text evidence="17">The sequence shown here is derived from an EMBL/GenBank/DDBJ whole genome shotgun (WGS) entry which is preliminary data.</text>
</comment>
<evidence type="ECO:0000256" key="13">
    <source>
        <dbReference type="SAM" id="MobiDB-lite"/>
    </source>
</evidence>
<feature type="chain" id="PRO_5040400146" description="Protein kinase domain-containing protein" evidence="15">
    <location>
        <begin position="25"/>
        <end position="936"/>
    </location>
</feature>
<keyword evidence="18" id="KW-1185">Reference proteome</keyword>
<dbReference type="PROSITE" id="PS50011">
    <property type="entry name" value="PROTEIN_KINASE_DOM"/>
    <property type="match status" value="1"/>
</dbReference>
<evidence type="ECO:0000256" key="8">
    <source>
        <dbReference type="ARBA" id="ARBA00022840"/>
    </source>
</evidence>
<evidence type="ECO:0000256" key="10">
    <source>
        <dbReference type="ARBA" id="ARBA00023136"/>
    </source>
</evidence>
<proteinExistence type="predicted"/>
<dbReference type="Gene3D" id="1.10.510.10">
    <property type="entry name" value="Transferase(Phosphotransferase) domain 1"/>
    <property type="match status" value="1"/>
</dbReference>
<dbReference type="InterPro" id="IPR024788">
    <property type="entry name" value="Malectin-like_Carb-bd_dom"/>
</dbReference>
<feature type="region of interest" description="Disordered" evidence="13">
    <location>
        <begin position="508"/>
        <end position="535"/>
    </location>
</feature>
<reference evidence="17" key="1">
    <citation type="submission" date="2022-04" db="EMBL/GenBank/DDBJ databases">
        <title>Carnegiea gigantea Genome sequencing and assembly v2.</title>
        <authorList>
            <person name="Copetti D."/>
            <person name="Sanderson M.J."/>
            <person name="Burquez A."/>
            <person name="Wojciechowski M.F."/>
        </authorList>
    </citation>
    <scope>NUCLEOTIDE SEQUENCE</scope>
    <source>
        <strain evidence="17">SGP5-SGP5p</strain>
        <tissue evidence="17">Aerial part</tissue>
    </source>
</reference>
<evidence type="ECO:0000256" key="7">
    <source>
        <dbReference type="ARBA" id="ARBA00022777"/>
    </source>
</evidence>
<dbReference type="Pfam" id="PF07714">
    <property type="entry name" value="PK_Tyr_Ser-Thr"/>
    <property type="match status" value="1"/>
</dbReference>
<evidence type="ECO:0000256" key="1">
    <source>
        <dbReference type="ARBA" id="ARBA00004479"/>
    </source>
</evidence>
<evidence type="ECO:0000256" key="9">
    <source>
        <dbReference type="ARBA" id="ARBA00022989"/>
    </source>
</evidence>
<dbReference type="InterPro" id="IPR017441">
    <property type="entry name" value="Protein_kinase_ATP_BS"/>
</dbReference>
<dbReference type="GO" id="GO:0005524">
    <property type="term" value="F:ATP binding"/>
    <property type="evidence" value="ECO:0007669"/>
    <property type="project" value="UniProtKB-UniRule"/>
</dbReference>
<dbReference type="FunFam" id="2.60.120.430:FF:000007">
    <property type="entry name" value="FERONIA receptor-like kinase"/>
    <property type="match status" value="1"/>
</dbReference>
<evidence type="ECO:0000256" key="6">
    <source>
        <dbReference type="ARBA" id="ARBA00022741"/>
    </source>
</evidence>